<dbReference type="InterPro" id="IPR003406">
    <property type="entry name" value="Glyco_trans_14"/>
</dbReference>
<evidence type="ECO:0000256" key="4">
    <source>
        <dbReference type="ARBA" id="ARBA00022679"/>
    </source>
</evidence>
<dbReference type="Proteomes" id="UP000664795">
    <property type="component" value="Unassembled WGS sequence"/>
</dbReference>
<keyword evidence="5" id="KW-0812">Transmembrane</keyword>
<evidence type="ECO:0000256" key="9">
    <source>
        <dbReference type="ARBA" id="ARBA00022989"/>
    </source>
</evidence>
<evidence type="ECO:0000256" key="11">
    <source>
        <dbReference type="ARBA" id="ARBA00023136"/>
    </source>
</evidence>
<dbReference type="Pfam" id="PF02485">
    <property type="entry name" value="Branch"/>
    <property type="match status" value="1"/>
</dbReference>
<organism evidence="15 16">
    <name type="scientific">Fibrella aquatilis</name>
    <dbReference type="NCBI Taxonomy" id="2817059"/>
    <lineage>
        <taxon>Bacteria</taxon>
        <taxon>Pseudomonadati</taxon>
        <taxon>Bacteroidota</taxon>
        <taxon>Cytophagia</taxon>
        <taxon>Cytophagales</taxon>
        <taxon>Spirosomataceae</taxon>
        <taxon>Fibrella</taxon>
    </lineage>
</organism>
<evidence type="ECO:0000256" key="10">
    <source>
        <dbReference type="ARBA" id="ARBA00023034"/>
    </source>
</evidence>
<keyword evidence="3" id="KW-0328">Glycosyltransferase</keyword>
<evidence type="ECO:0000256" key="8">
    <source>
        <dbReference type="ARBA" id="ARBA00022968"/>
    </source>
</evidence>
<keyword evidence="9" id="KW-1133">Transmembrane helix</keyword>
<keyword evidence="6" id="KW-0479">Metal-binding</keyword>
<name>A0A939G5S7_9BACT</name>
<comment type="caution">
    <text evidence="15">The sequence shown here is derived from an EMBL/GenBank/DDBJ whole genome shotgun (WGS) entry which is preliminary data.</text>
</comment>
<accession>A0A939G5S7</accession>
<dbReference type="GO" id="GO:0030158">
    <property type="term" value="F:protein xylosyltransferase activity"/>
    <property type="evidence" value="ECO:0007669"/>
    <property type="project" value="InterPro"/>
</dbReference>
<keyword evidence="7" id="KW-0256">Endoplasmic reticulum</keyword>
<keyword evidence="10" id="KW-0333">Golgi apparatus</keyword>
<dbReference type="PANTHER" id="PTHR46025:SF3">
    <property type="entry name" value="XYLOSYLTRANSFERASE OXT"/>
    <property type="match status" value="1"/>
</dbReference>
<evidence type="ECO:0000256" key="14">
    <source>
        <dbReference type="ARBA" id="ARBA00042865"/>
    </source>
</evidence>
<gene>
    <name evidence="15" type="ORF">J2I48_17995</name>
</gene>
<evidence type="ECO:0000256" key="13">
    <source>
        <dbReference type="ARBA" id="ARBA00023180"/>
    </source>
</evidence>
<evidence type="ECO:0000256" key="3">
    <source>
        <dbReference type="ARBA" id="ARBA00022676"/>
    </source>
</evidence>
<reference evidence="15 16" key="1">
    <citation type="submission" date="2021-03" db="EMBL/GenBank/DDBJ databases">
        <title>Fibrella sp. HMF5036 genome sequencing and assembly.</title>
        <authorList>
            <person name="Kang H."/>
            <person name="Kim H."/>
            <person name="Bae S."/>
            <person name="Joh K."/>
        </authorList>
    </citation>
    <scope>NUCLEOTIDE SEQUENCE [LARGE SCALE GENOMIC DNA]</scope>
    <source>
        <strain evidence="15 16">HMF5036</strain>
    </source>
</reference>
<dbReference type="RefSeq" id="WP_207336867.1">
    <property type="nucleotide sequence ID" value="NZ_JAFMYU010000015.1"/>
</dbReference>
<proteinExistence type="predicted"/>
<evidence type="ECO:0000313" key="16">
    <source>
        <dbReference type="Proteomes" id="UP000664795"/>
    </source>
</evidence>
<evidence type="ECO:0000256" key="5">
    <source>
        <dbReference type="ARBA" id="ARBA00022692"/>
    </source>
</evidence>
<evidence type="ECO:0000256" key="7">
    <source>
        <dbReference type="ARBA" id="ARBA00022824"/>
    </source>
</evidence>
<dbReference type="GO" id="GO:0015012">
    <property type="term" value="P:heparan sulfate proteoglycan biosynthetic process"/>
    <property type="evidence" value="ECO:0007669"/>
    <property type="project" value="TreeGrafter"/>
</dbReference>
<dbReference type="AlphaFoldDB" id="A0A939G5S7"/>
<evidence type="ECO:0000256" key="2">
    <source>
        <dbReference type="ARBA" id="ARBA00004648"/>
    </source>
</evidence>
<dbReference type="InterPro" id="IPR043538">
    <property type="entry name" value="XYLT"/>
</dbReference>
<keyword evidence="4" id="KW-0808">Transferase</keyword>
<dbReference type="GO" id="GO:0046872">
    <property type="term" value="F:metal ion binding"/>
    <property type="evidence" value="ECO:0007669"/>
    <property type="project" value="UniProtKB-KW"/>
</dbReference>
<dbReference type="GO" id="GO:0016020">
    <property type="term" value="C:membrane"/>
    <property type="evidence" value="ECO:0007669"/>
    <property type="project" value="InterPro"/>
</dbReference>
<keyword evidence="11" id="KW-0472">Membrane</keyword>
<evidence type="ECO:0000256" key="1">
    <source>
        <dbReference type="ARBA" id="ARBA00004323"/>
    </source>
</evidence>
<dbReference type="PANTHER" id="PTHR46025">
    <property type="entry name" value="XYLOSYLTRANSFERASE OXT"/>
    <property type="match status" value="1"/>
</dbReference>
<protein>
    <recommendedName>
        <fullName evidence="14">Peptide O-xylosyltransferase</fullName>
    </recommendedName>
</protein>
<evidence type="ECO:0000256" key="6">
    <source>
        <dbReference type="ARBA" id="ARBA00022723"/>
    </source>
</evidence>
<dbReference type="GO" id="GO:0050650">
    <property type="term" value="P:chondroitin sulfate proteoglycan biosynthetic process"/>
    <property type="evidence" value="ECO:0007669"/>
    <property type="project" value="TreeGrafter"/>
</dbReference>
<keyword evidence="8" id="KW-0735">Signal-anchor</keyword>
<sequence length="327" mass="38108">MATHTVAYLILAHRQPGMLYRLALALAHPQARLFVHLDARVDLATFMACRDWPESLAFIDERLTVWHKGYSMVEAELALIRAAGQSGYSFRYLKLLSGDSFPLCSAFDLIGFFAQQQTDFYSFWRLADRPSWLHKVRFRYFHDYFWLNSRHTRWSHLLLRIYRRTLRGAFRQKALPAASDGGPMIPYGGAQWWALRPESAGYVVDTLAHRPDLVRFFRHTDSPDELVFQTLLQHSPYADRANRKAAYEAWSRNTPAADKQADHLLHEESFHLTYMDWSPTRELPAILDERDLDALRYTDCLFARKFDENRSGELLKQFVKGNADNTD</sequence>
<comment type="subcellular location">
    <subcellularLocation>
        <location evidence="2">Endoplasmic reticulum membrane</location>
        <topology evidence="2">Single-pass type II membrane protein</topology>
    </subcellularLocation>
    <subcellularLocation>
        <location evidence="1">Golgi apparatus membrane</location>
        <topology evidence="1">Single-pass type II membrane protein</topology>
    </subcellularLocation>
</comment>
<keyword evidence="12" id="KW-1015">Disulfide bond</keyword>
<evidence type="ECO:0000313" key="15">
    <source>
        <dbReference type="EMBL" id="MBO0932907.1"/>
    </source>
</evidence>
<keyword evidence="16" id="KW-1185">Reference proteome</keyword>
<evidence type="ECO:0000256" key="12">
    <source>
        <dbReference type="ARBA" id="ARBA00023157"/>
    </source>
</evidence>
<dbReference type="EMBL" id="JAFMYU010000015">
    <property type="protein sequence ID" value="MBO0932907.1"/>
    <property type="molecule type" value="Genomic_DNA"/>
</dbReference>
<keyword evidence="13" id="KW-0325">Glycoprotein</keyword>